<evidence type="ECO:0000313" key="2">
    <source>
        <dbReference type="EMBL" id="KAK1608536.1"/>
    </source>
</evidence>
<reference evidence="2" key="1">
    <citation type="submission" date="2023-07" db="EMBL/GenBank/DDBJ databases">
        <title>A chromosome-level genome assembly of Lolium multiflorum.</title>
        <authorList>
            <person name="Chen Y."/>
            <person name="Copetti D."/>
            <person name="Kolliker R."/>
            <person name="Studer B."/>
        </authorList>
    </citation>
    <scope>NUCLEOTIDE SEQUENCE</scope>
    <source>
        <strain evidence="2">02402/16</strain>
        <tissue evidence="2">Leaf</tissue>
    </source>
</reference>
<accession>A0AAD8QT89</accession>
<dbReference type="Proteomes" id="UP001231189">
    <property type="component" value="Unassembled WGS sequence"/>
</dbReference>
<evidence type="ECO:0000256" key="1">
    <source>
        <dbReference type="SAM" id="MobiDB-lite"/>
    </source>
</evidence>
<keyword evidence="3" id="KW-1185">Reference proteome</keyword>
<organism evidence="2 3">
    <name type="scientific">Lolium multiflorum</name>
    <name type="common">Italian ryegrass</name>
    <name type="synonym">Lolium perenne subsp. multiflorum</name>
    <dbReference type="NCBI Taxonomy" id="4521"/>
    <lineage>
        <taxon>Eukaryota</taxon>
        <taxon>Viridiplantae</taxon>
        <taxon>Streptophyta</taxon>
        <taxon>Embryophyta</taxon>
        <taxon>Tracheophyta</taxon>
        <taxon>Spermatophyta</taxon>
        <taxon>Magnoliopsida</taxon>
        <taxon>Liliopsida</taxon>
        <taxon>Poales</taxon>
        <taxon>Poaceae</taxon>
        <taxon>BOP clade</taxon>
        <taxon>Pooideae</taxon>
        <taxon>Poodae</taxon>
        <taxon>Poeae</taxon>
        <taxon>Poeae Chloroplast Group 2 (Poeae type)</taxon>
        <taxon>Loliodinae</taxon>
        <taxon>Loliinae</taxon>
        <taxon>Lolium</taxon>
    </lineage>
</organism>
<comment type="caution">
    <text evidence="2">The sequence shown here is derived from an EMBL/GenBank/DDBJ whole genome shotgun (WGS) entry which is preliminary data.</text>
</comment>
<dbReference type="AlphaFoldDB" id="A0AAD8QT89"/>
<name>A0AAD8QT89_LOLMU</name>
<evidence type="ECO:0008006" key="4">
    <source>
        <dbReference type="Google" id="ProtNLM"/>
    </source>
</evidence>
<evidence type="ECO:0000313" key="3">
    <source>
        <dbReference type="Proteomes" id="UP001231189"/>
    </source>
</evidence>
<feature type="region of interest" description="Disordered" evidence="1">
    <location>
        <begin position="1"/>
        <end position="62"/>
    </location>
</feature>
<feature type="compositionally biased region" description="Acidic residues" evidence="1">
    <location>
        <begin position="32"/>
        <end position="43"/>
    </location>
</feature>
<gene>
    <name evidence="2" type="ORF">QYE76_032209</name>
</gene>
<sequence>MISRRPRAGIQAKAGSTARGKGGKGKNKDKDEDSSEAMDEVDASPDPKEGTTANKSNPFDRKSVGAYHTFLGTPTVGSSGVIPKECYALVVSPCIDGFDFSKCLMDGGASLNIMYLETLKRMNLTKEQLQHSTIEFMV</sequence>
<protein>
    <recommendedName>
        <fullName evidence="4">Gag-pol polyprotein</fullName>
    </recommendedName>
</protein>
<proteinExistence type="predicted"/>
<dbReference type="EMBL" id="JAUUTY010000007">
    <property type="protein sequence ID" value="KAK1608536.1"/>
    <property type="molecule type" value="Genomic_DNA"/>
</dbReference>